<evidence type="ECO:0000313" key="4">
    <source>
        <dbReference type="Proteomes" id="UP000324965"/>
    </source>
</evidence>
<dbReference type="AlphaFoldDB" id="A0A5B0AUQ7"/>
<gene>
    <name evidence="3" type="ORF">FGF04_19315</name>
</gene>
<evidence type="ECO:0000259" key="2">
    <source>
        <dbReference type="Pfam" id="PF00561"/>
    </source>
</evidence>
<evidence type="ECO:0000256" key="1">
    <source>
        <dbReference type="SAM" id="MobiDB-lite"/>
    </source>
</evidence>
<sequence length="327" mass="34391">MEAELTSQSQFEDDDSAGLRAGRRAVRGGDGGSEGGELELLHLGKDRVLEFTVRGPQDGPVVLFHHGMPGSAVPMDSVLDSVTGKGYRVVTCSRPGYGASTAAPGRTVADTARTCRALMDHLGVHEYWVTGWSAGGPYALASAVADSARVRGVLLIASFAPYDGEGLDFVEGMGVQNQALFGSAAHGEQEQRAIVSQMAAIVRDSDPAELAAGMASLLPKVDAAELTGAYGVDNATHMDHGLAAGEDGWLEDLRALTAPWGFEPGDVTVPVELWHGALDQMVPVAHGQWLTRRLPAVHAHVEGGHGHISLGVGRLGHKLDRLRSRTS</sequence>
<dbReference type="InterPro" id="IPR000073">
    <property type="entry name" value="AB_hydrolase_1"/>
</dbReference>
<dbReference type="InterPro" id="IPR050471">
    <property type="entry name" value="AB_hydrolase"/>
</dbReference>
<dbReference type="Pfam" id="PF00561">
    <property type="entry name" value="Abhydrolase_1"/>
    <property type="match status" value="1"/>
</dbReference>
<accession>A0A5B0AUQ7</accession>
<dbReference type="GO" id="GO:0016787">
    <property type="term" value="F:hydrolase activity"/>
    <property type="evidence" value="ECO:0007669"/>
    <property type="project" value="UniProtKB-KW"/>
</dbReference>
<feature type="region of interest" description="Disordered" evidence="1">
    <location>
        <begin position="1"/>
        <end position="37"/>
    </location>
</feature>
<keyword evidence="3" id="KW-0378">Hydrolase</keyword>
<dbReference type="OrthoDB" id="9800988at2"/>
<protein>
    <submittedName>
        <fullName evidence="3">Alpha/beta hydrolase</fullName>
    </submittedName>
</protein>
<organism evidence="3 4">
    <name type="scientific">Streptomyces apricus</name>
    <dbReference type="NCBI Taxonomy" id="1828112"/>
    <lineage>
        <taxon>Bacteria</taxon>
        <taxon>Bacillati</taxon>
        <taxon>Actinomycetota</taxon>
        <taxon>Actinomycetes</taxon>
        <taxon>Kitasatosporales</taxon>
        <taxon>Streptomycetaceae</taxon>
        <taxon>Streptomyces</taxon>
    </lineage>
</organism>
<dbReference type="PANTHER" id="PTHR43433:SF10">
    <property type="entry name" value="AB HYDROLASE-1 DOMAIN-CONTAINING PROTEIN"/>
    <property type="match status" value="1"/>
</dbReference>
<keyword evidence="4" id="KW-1185">Reference proteome</keyword>
<dbReference type="Gene3D" id="3.40.50.1820">
    <property type="entry name" value="alpha/beta hydrolase"/>
    <property type="match status" value="1"/>
</dbReference>
<dbReference type="EMBL" id="VDFC01000043">
    <property type="protein sequence ID" value="KAA0933720.1"/>
    <property type="molecule type" value="Genomic_DNA"/>
</dbReference>
<evidence type="ECO:0000313" key="3">
    <source>
        <dbReference type="EMBL" id="KAA0933720.1"/>
    </source>
</evidence>
<dbReference type="PANTHER" id="PTHR43433">
    <property type="entry name" value="HYDROLASE, ALPHA/BETA FOLD FAMILY PROTEIN"/>
    <property type="match status" value="1"/>
</dbReference>
<feature type="domain" description="AB hydrolase-1" evidence="2">
    <location>
        <begin position="60"/>
        <end position="310"/>
    </location>
</feature>
<dbReference type="InterPro" id="IPR029058">
    <property type="entry name" value="AB_hydrolase_fold"/>
</dbReference>
<feature type="compositionally biased region" description="Polar residues" evidence="1">
    <location>
        <begin position="1"/>
        <end position="10"/>
    </location>
</feature>
<dbReference type="SUPFAM" id="SSF53474">
    <property type="entry name" value="alpha/beta-Hydrolases"/>
    <property type="match status" value="1"/>
</dbReference>
<reference evidence="3 4" key="1">
    <citation type="submission" date="2019-05" db="EMBL/GenBank/DDBJ databases">
        <authorList>
            <person name="Hariharan J."/>
            <person name="Choudoir M.J."/>
            <person name="Diebold P."/>
            <person name="Panke-Buisse K."/>
            <person name="Buckley D.H."/>
        </authorList>
    </citation>
    <scope>NUCLEOTIDE SEQUENCE [LARGE SCALE GENOMIC DNA]</scope>
    <source>
        <strain evidence="3 4">SUN51</strain>
    </source>
</reference>
<comment type="caution">
    <text evidence="3">The sequence shown here is derived from an EMBL/GenBank/DDBJ whole genome shotgun (WGS) entry which is preliminary data.</text>
</comment>
<name>A0A5B0AUQ7_9ACTN</name>
<dbReference type="Proteomes" id="UP000324965">
    <property type="component" value="Unassembled WGS sequence"/>
</dbReference>
<dbReference type="RefSeq" id="WP_149512565.1">
    <property type="nucleotide sequence ID" value="NZ_VDFC01000043.1"/>
</dbReference>
<proteinExistence type="predicted"/>